<dbReference type="GO" id="GO:0033573">
    <property type="term" value="C:high-affinity iron permease complex"/>
    <property type="evidence" value="ECO:0007669"/>
    <property type="project" value="InterPro"/>
</dbReference>
<dbReference type="Pfam" id="PF03239">
    <property type="entry name" value="FTR1"/>
    <property type="match status" value="1"/>
</dbReference>
<dbReference type="STRING" id="1860102.ACCAA_50023"/>
<proteinExistence type="inferred from homology"/>
<sequence>MFAAALIVFRESLEAALIISIMAAATRGIPSRGRWMLAGVLAGLCGATVVAAGMGAMSDMAEGMGQELFNAAILILAVGMLAWHNIWMSIHGREMAAKAQSAARSVKEGTREGSVIFLVIALAVLREGAETVLFLYSLATSSEDGLRTTIGGGLSGLAAGSLVGVLLYAGLLRIPLRWFFSITGVLVMLLAASMASQAARFLIQADLLPSYGAPLWDTSATLSQTSALGLLLHGLIGYEAQPAGMQIISYVMVLLAIAAGMYWAGSRKRREARQHTLADAH</sequence>
<evidence type="ECO:0000313" key="8">
    <source>
        <dbReference type="Proteomes" id="UP000199169"/>
    </source>
</evidence>
<keyword evidence="8" id="KW-1185">Reference proteome</keyword>
<keyword evidence="5 6" id="KW-0472">Membrane</keyword>
<dbReference type="PANTHER" id="PTHR31632">
    <property type="entry name" value="IRON TRANSPORTER FTH1"/>
    <property type="match status" value="1"/>
</dbReference>
<name>A0A1A8XRN0_9PROT</name>
<keyword evidence="3 6" id="KW-0812">Transmembrane</keyword>
<feature type="transmembrane region" description="Helical" evidence="6">
    <location>
        <begin position="178"/>
        <end position="203"/>
    </location>
</feature>
<dbReference type="Proteomes" id="UP000199169">
    <property type="component" value="Unassembled WGS sequence"/>
</dbReference>
<feature type="transmembrane region" description="Helical" evidence="6">
    <location>
        <begin position="68"/>
        <end position="86"/>
    </location>
</feature>
<evidence type="ECO:0000256" key="5">
    <source>
        <dbReference type="ARBA" id="ARBA00023136"/>
    </source>
</evidence>
<evidence type="ECO:0000313" key="7">
    <source>
        <dbReference type="EMBL" id="SBT07764.1"/>
    </source>
</evidence>
<dbReference type="PANTHER" id="PTHR31632:SF2">
    <property type="entry name" value="PLASMA MEMBRANE IRON PERMEASE"/>
    <property type="match status" value="1"/>
</dbReference>
<reference evidence="7 8" key="1">
    <citation type="submission" date="2016-06" db="EMBL/GenBank/DDBJ databases">
        <authorList>
            <person name="Kjaerup R.B."/>
            <person name="Dalgaard T.S."/>
            <person name="Juul-Madsen H.R."/>
        </authorList>
    </citation>
    <scope>NUCLEOTIDE SEQUENCE [LARGE SCALE GENOMIC DNA]</scope>
    <source>
        <strain evidence="7">3</strain>
    </source>
</reference>
<comment type="subcellular location">
    <subcellularLocation>
        <location evidence="1">Membrane</location>
        <topology evidence="1">Multi-pass membrane protein</topology>
    </subcellularLocation>
</comment>
<evidence type="ECO:0000256" key="4">
    <source>
        <dbReference type="ARBA" id="ARBA00022989"/>
    </source>
</evidence>
<feature type="transmembrane region" description="Helical" evidence="6">
    <location>
        <begin position="115"/>
        <end position="138"/>
    </location>
</feature>
<accession>A0A1A8XRN0</accession>
<evidence type="ECO:0000256" key="2">
    <source>
        <dbReference type="ARBA" id="ARBA00008333"/>
    </source>
</evidence>
<evidence type="ECO:0000256" key="1">
    <source>
        <dbReference type="ARBA" id="ARBA00004141"/>
    </source>
</evidence>
<evidence type="ECO:0000256" key="6">
    <source>
        <dbReference type="SAM" id="Phobius"/>
    </source>
</evidence>
<dbReference type="InterPro" id="IPR004923">
    <property type="entry name" value="FTR1/Fip1/EfeU"/>
</dbReference>
<dbReference type="AlphaFoldDB" id="A0A1A8XRN0"/>
<protein>
    <submittedName>
        <fullName evidence="7">Iron permease FTR1</fullName>
    </submittedName>
</protein>
<keyword evidence="4 6" id="KW-1133">Transmembrane helix</keyword>
<feature type="transmembrane region" description="Helical" evidence="6">
    <location>
        <begin position="247"/>
        <end position="265"/>
    </location>
</feature>
<dbReference type="EMBL" id="FLQX01000127">
    <property type="protein sequence ID" value="SBT07764.1"/>
    <property type="molecule type" value="Genomic_DNA"/>
</dbReference>
<feature type="transmembrane region" description="Helical" evidence="6">
    <location>
        <begin position="150"/>
        <end position="172"/>
    </location>
</feature>
<comment type="similarity">
    <text evidence="2">Belongs to the oxidase-dependent Fe transporter (OFeT) (TC 9.A.10.1) family.</text>
</comment>
<feature type="transmembrane region" description="Helical" evidence="6">
    <location>
        <begin position="35"/>
        <end position="56"/>
    </location>
</feature>
<evidence type="ECO:0000256" key="3">
    <source>
        <dbReference type="ARBA" id="ARBA00022692"/>
    </source>
</evidence>
<gene>
    <name evidence="7" type="ORF">ACCAA_50023</name>
</gene>
<organism evidence="7 8">
    <name type="scientific">Candidatus Accumulibacter aalborgensis</name>
    <dbReference type="NCBI Taxonomy" id="1860102"/>
    <lineage>
        <taxon>Bacteria</taxon>
        <taxon>Pseudomonadati</taxon>
        <taxon>Pseudomonadota</taxon>
        <taxon>Betaproteobacteria</taxon>
        <taxon>Candidatus Accumulibacter</taxon>
    </lineage>
</organism>
<dbReference type="RefSeq" id="WP_186407865.1">
    <property type="nucleotide sequence ID" value="NZ_FLQX01000127.1"/>
</dbReference>
<dbReference type="GO" id="GO:0015093">
    <property type="term" value="F:ferrous iron transmembrane transporter activity"/>
    <property type="evidence" value="ECO:0007669"/>
    <property type="project" value="TreeGrafter"/>
</dbReference>